<dbReference type="Pfam" id="PF04989">
    <property type="entry name" value="RMNT_CmcI"/>
    <property type="match status" value="1"/>
</dbReference>
<dbReference type="Gene3D" id="3.40.50.150">
    <property type="entry name" value="Vaccinia Virus protein VP39"/>
    <property type="match status" value="1"/>
</dbReference>
<keyword evidence="4" id="KW-1185">Reference proteome</keyword>
<dbReference type="EMBL" id="JAAAMG010000021">
    <property type="protein sequence ID" value="NDW06863.1"/>
    <property type="molecule type" value="Genomic_DNA"/>
</dbReference>
<reference evidence="3 4" key="1">
    <citation type="submission" date="2020-01" db="EMBL/GenBank/DDBJ databases">
        <title>Jiella pacifica sp. nov.</title>
        <authorList>
            <person name="Xue Z."/>
            <person name="Zhu S."/>
            <person name="Chen J."/>
            <person name="Yang J."/>
        </authorList>
    </citation>
    <scope>NUCLEOTIDE SEQUENCE [LARGE SCALE GENOMIC DNA]</scope>
    <source>
        <strain evidence="3 4">40Bstr34</strain>
    </source>
</reference>
<keyword evidence="2" id="KW-0808">Transferase</keyword>
<accession>A0A6N9T663</accession>
<dbReference type="GO" id="GO:0071770">
    <property type="term" value="P:DIM/DIP cell wall layer assembly"/>
    <property type="evidence" value="ECO:0007669"/>
    <property type="project" value="TreeGrafter"/>
</dbReference>
<protein>
    <submittedName>
        <fullName evidence="3">Cephalosporin hydroxylase</fullName>
    </submittedName>
</protein>
<dbReference type="GO" id="GO:0005886">
    <property type="term" value="C:plasma membrane"/>
    <property type="evidence" value="ECO:0007669"/>
    <property type="project" value="TreeGrafter"/>
</dbReference>
<dbReference type="InterPro" id="IPR007072">
    <property type="entry name" value="RNMT_CmcI"/>
</dbReference>
<dbReference type="AlphaFoldDB" id="A0A6N9T663"/>
<evidence type="ECO:0000313" key="3">
    <source>
        <dbReference type="EMBL" id="NDW06863.1"/>
    </source>
</evidence>
<gene>
    <name evidence="3" type="ORF">GTK09_20830</name>
</gene>
<sequence length="270" mass="30027">MDPVETFRRFVSDNIARAGSDRGFVGLSDVWVREAIRYNYAQNFTWLGRPIVQVPQDIYAIQELIWACRPDLVIETGIAHGGSLVMSASMLAMLDYCDAVEAQTSLDPRASRRKVVGVDIDIRAHNRSGLDAHPMRHKIHLLEGSSLAPEIADKIRAHAEGYDRVMVFLDSNHTHEHVLEELKLYAPLTSKGSYCVVWDTGVEDLPQDMCADRPWGKGNNPKTAVRAYLELVGKGGTTGHDGAPLDFVTDAVIENRLMITASRDGFLKRV</sequence>
<evidence type="ECO:0000313" key="4">
    <source>
        <dbReference type="Proteomes" id="UP000469011"/>
    </source>
</evidence>
<dbReference type="GO" id="GO:0008610">
    <property type="term" value="P:lipid biosynthetic process"/>
    <property type="evidence" value="ECO:0007669"/>
    <property type="project" value="InterPro"/>
</dbReference>
<dbReference type="InterPro" id="IPR029063">
    <property type="entry name" value="SAM-dependent_MTases_sf"/>
</dbReference>
<dbReference type="PANTHER" id="PTHR40048">
    <property type="entry name" value="RHAMNOSYL O-METHYLTRANSFERASE"/>
    <property type="match status" value="1"/>
</dbReference>
<comment type="caution">
    <text evidence="3">The sequence shown here is derived from an EMBL/GenBank/DDBJ whole genome shotgun (WGS) entry which is preliminary data.</text>
</comment>
<keyword evidence="1" id="KW-0489">Methyltransferase</keyword>
<dbReference type="GO" id="GO:0008168">
    <property type="term" value="F:methyltransferase activity"/>
    <property type="evidence" value="ECO:0007669"/>
    <property type="project" value="UniProtKB-KW"/>
</dbReference>
<dbReference type="PANTHER" id="PTHR40048:SF1">
    <property type="entry name" value="RHAMNOSYL O-METHYLTRANSFERASE"/>
    <property type="match status" value="1"/>
</dbReference>
<organism evidence="3 4">
    <name type="scientific">Jiella pacifica</name>
    <dbReference type="NCBI Taxonomy" id="2696469"/>
    <lineage>
        <taxon>Bacteria</taxon>
        <taxon>Pseudomonadati</taxon>
        <taxon>Pseudomonadota</taxon>
        <taxon>Alphaproteobacteria</taxon>
        <taxon>Hyphomicrobiales</taxon>
        <taxon>Aurantimonadaceae</taxon>
        <taxon>Jiella</taxon>
    </lineage>
</organism>
<evidence type="ECO:0000256" key="1">
    <source>
        <dbReference type="ARBA" id="ARBA00022603"/>
    </source>
</evidence>
<name>A0A6N9T663_9HYPH</name>
<dbReference type="Proteomes" id="UP000469011">
    <property type="component" value="Unassembled WGS sequence"/>
</dbReference>
<dbReference type="GO" id="GO:0032259">
    <property type="term" value="P:methylation"/>
    <property type="evidence" value="ECO:0007669"/>
    <property type="project" value="UniProtKB-KW"/>
</dbReference>
<proteinExistence type="predicted"/>
<dbReference type="RefSeq" id="WP_163465322.1">
    <property type="nucleotide sequence ID" value="NZ_JAAAMG010000021.1"/>
</dbReference>
<dbReference type="SUPFAM" id="SSF53335">
    <property type="entry name" value="S-adenosyl-L-methionine-dependent methyltransferases"/>
    <property type="match status" value="1"/>
</dbReference>
<evidence type="ECO:0000256" key="2">
    <source>
        <dbReference type="ARBA" id="ARBA00022679"/>
    </source>
</evidence>